<dbReference type="AlphaFoldDB" id="A0A8J3J8Z3"/>
<evidence type="ECO:0000256" key="1">
    <source>
        <dbReference type="ARBA" id="ARBA00023015"/>
    </source>
</evidence>
<dbReference type="InterPro" id="IPR016032">
    <property type="entry name" value="Sig_transdc_resp-reg_C-effctor"/>
</dbReference>
<dbReference type="SUPFAM" id="SSF46894">
    <property type="entry name" value="C-terminal effector domain of the bipartite response regulators"/>
    <property type="match status" value="1"/>
</dbReference>
<feature type="region of interest" description="Disordered" evidence="4">
    <location>
        <begin position="896"/>
        <end position="966"/>
    </location>
</feature>
<dbReference type="InterPro" id="IPR059106">
    <property type="entry name" value="WHD_MalT"/>
</dbReference>
<dbReference type="Gene3D" id="1.10.10.10">
    <property type="entry name" value="Winged helix-like DNA-binding domain superfamily/Winged helix DNA-binding domain"/>
    <property type="match status" value="1"/>
</dbReference>
<dbReference type="CDD" id="cd06170">
    <property type="entry name" value="LuxR_C_like"/>
    <property type="match status" value="1"/>
</dbReference>
<keyword evidence="2" id="KW-0238">DNA-binding</keyword>
<dbReference type="InterPro" id="IPR000792">
    <property type="entry name" value="Tscrpt_reg_LuxR_C"/>
</dbReference>
<protein>
    <submittedName>
        <fullName evidence="6">Transcriptional regulator</fullName>
    </submittedName>
</protein>
<proteinExistence type="predicted"/>
<gene>
    <name evidence="6" type="ORF">Aru02nite_70520</name>
</gene>
<evidence type="ECO:0000256" key="3">
    <source>
        <dbReference type="ARBA" id="ARBA00023163"/>
    </source>
</evidence>
<keyword evidence="3" id="KW-0804">Transcription</keyword>
<name>A0A8J3J8Z3_9ACTN</name>
<dbReference type="InterPro" id="IPR027417">
    <property type="entry name" value="P-loop_NTPase"/>
</dbReference>
<dbReference type="EMBL" id="BOMB01000054">
    <property type="protein sequence ID" value="GID16163.1"/>
    <property type="molecule type" value="Genomic_DNA"/>
</dbReference>
<dbReference type="Gene3D" id="3.40.50.300">
    <property type="entry name" value="P-loop containing nucleotide triphosphate hydrolases"/>
    <property type="match status" value="1"/>
</dbReference>
<evidence type="ECO:0000259" key="5">
    <source>
        <dbReference type="PROSITE" id="PS50043"/>
    </source>
</evidence>
<dbReference type="GO" id="GO:0006355">
    <property type="term" value="P:regulation of DNA-templated transcription"/>
    <property type="evidence" value="ECO:0007669"/>
    <property type="project" value="InterPro"/>
</dbReference>
<dbReference type="Pfam" id="PF25873">
    <property type="entry name" value="WHD_MalT"/>
    <property type="match status" value="1"/>
</dbReference>
<keyword evidence="7" id="KW-1185">Reference proteome</keyword>
<feature type="compositionally biased region" description="Low complexity" evidence="4">
    <location>
        <begin position="896"/>
        <end position="916"/>
    </location>
</feature>
<dbReference type="Pfam" id="PF00196">
    <property type="entry name" value="GerE"/>
    <property type="match status" value="1"/>
</dbReference>
<dbReference type="Gene3D" id="1.25.40.10">
    <property type="entry name" value="Tetratricopeptide repeat domain"/>
    <property type="match status" value="1"/>
</dbReference>
<feature type="domain" description="HTH luxR-type" evidence="5">
    <location>
        <begin position="830"/>
        <end position="895"/>
    </location>
</feature>
<evidence type="ECO:0000256" key="2">
    <source>
        <dbReference type="ARBA" id="ARBA00023125"/>
    </source>
</evidence>
<dbReference type="GO" id="GO:0003677">
    <property type="term" value="F:DNA binding"/>
    <property type="evidence" value="ECO:0007669"/>
    <property type="project" value="UniProtKB-KW"/>
</dbReference>
<dbReference type="InterPro" id="IPR036388">
    <property type="entry name" value="WH-like_DNA-bd_sf"/>
</dbReference>
<dbReference type="PANTHER" id="PTHR44688:SF16">
    <property type="entry name" value="DNA-BINDING TRANSCRIPTIONAL ACTIVATOR DEVR_DOSR"/>
    <property type="match status" value="1"/>
</dbReference>
<dbReference type="PANTHER" id="PTHR44688">
    <property type="entry name" value="DNA-BINDING TRANSCRIPTIONAL ACTIVATOR DEVR_DOSR"/>
    <property type="match status" value="1"/>
</dbReference>
<dbReference type="PRINTS" id="PR00038">
    <property type="entry name" value="HTHLUXR"/>
</dbReference>
<dbReference type="InterPro" id="IPR011990">
    <property type="entry name" value="TPR-like_helical_dom_sf"/>
</dbReference>
<evidence type="ECO:0000256" key="4">
    <source>
        <dbReference type="SAM" id="MobiDB-lite"/>
    </source>
</evidence>
<dbReference type="PROSITE" id="PS50043">
    <property type="entry name" value="HTH_LUXR_2"/>
    <property type="match status" value="1"/>
</dbReference>
<organism evidence="6 7">
    <name type="scientific">Actinocatenispora rupis</name>
    <dbReference type="NCBI Taxonomy" id="519421"/>
    <lineage>
        <taxon>Bacteria</taxon>
        <taxon>Bacillati</taxon>
        <taxon>Actinomycetota</taxon>
        <taxon>Actinomycetes</taxon>
        <taxon>Micromonosporales</taxon>
        <taxon>Micromonosporaceae</taxon>
        <taxon>Actinocatenispora</taxon>
    </lineage>
</organism>
<evidence type="ECO:0000313" key="7">
    <source>
        <dbReference type="Proteomes" id="UP000612808"/>
    </source>
</evidence>
<dbReference type="Proteomes" id="UP000612808">
    <property type="component" value="Unassembled WGS sequence"/>
</dbReference>
<keyword evidence="1" id="KW-0805">Transcription regulation</keyword>
<reference evidence="6" key="1">
    <citation type="submission" date="2021-01" db="EMBL/GenBank/DDBJ databases">
        <title>Whole genome shotgun sequence of Actinocatenispora rupis NBRC 107355.</title>
        <authorList>
            <person name="Komaki H."/>
            <person name="Tamura T."/>
        </authorList>
    </citation>
    <scope>NUCLEOTIDE SEQUENCE</scope>
    <source>
        <strain evidence="6">NBRC 107355</strain>
    </source>
</reference>
<evidence type="ECO:0000313" key="6">
    <source>
        <dbReference type="EMBL" id="GID16163.1"/>
    </source>
</evidence>
<accession>A0A8J3J8Z3</accession>
<dbReference type="SUPFAM" id="SSF52540">
    <property type="entry name" value="P-loop containing nucleoside triphosphate hydrolases"/>
    <property type="match status" value="1"/>
</dbReference>
<sequence length="966" mass="102087">MVEPRVVASVDTYRRPPGTALPVGVAPALVARLTVPRRPAVLVSRPRLERRLTDLTDAGTTLVTAGPGEGKTALVAAWAEAGAAPGTVGWLTLDRTDADPATFWSDVLAALRWTGVPLGDGGPRPLEYADGGTERHIDRIHALLYDLTTPIVLVLDGIHELHDPSVLARLDALLTQPPPAMRLVLLGRADPGLRLHRLRLDGLLGEIHAPDLRFDRAEAGRLLSAHGLRLDAGQTDRLLARTGGWAAGLRLAAMSVDPADPATGLARFSGESPAVADYLAGEVLAPLPPPVRSFLLRTSVAEPLSGPLAAAVSGQPEGRRLLTDLTAGNRLVSAADPWGRPYDYHPLLREYLYHRLRAEDPAGALDAHRRAARWYGAHRAPVTALWHAVRSGDTDEVARVLFTLALPRLLSAEGAQLADTVRPLADAADDAPSLVTLTCAAVAAVQRHDFARARAHLRRARATLPGVPAGLRDAADIGLSLVDAIAAGSTGAVRAARTGASRVLSLAGPDARPGLPAAAEYRALARWNLGRAQLWQGGMAAADASLRDAATAAGHHRLDLAAVSADAHRAVIDVVRGELRSGTRRARSTVLAAERQGRAVEPYAAGAFLALALAELQQDHPHVAARHLARAGASAAAGADRTLDRAVRLAEARLRVQAGDAAAARRILAELRADSGNRLPALLTEWLAGAEAEAELAAGAPDTVLEHLRADPDPGVWERIWLGWADLALRHPAGARARVAPLGRSPDRGRAAAVEESLITALAADALRQDGVAVEAVDRALELAAPDRLSHPFRTAGNRLAPLIRRQQRVLGTHAAFAEMVLTDQAAPPAERLAEPLTDRELTVLRYLPTMSSNDEIAGDLHISVNTVKAHLKSLYRKLAVSSRREAIRRGRLLGLLRPSGTGDPDGLPDAPAGPDFAVPDALPDSPAWPDFADLDGPPDPVRPPACDGPVDRTDPDGLVDLTVSD</sequence>
<dbReference type="SMART" id="SM00421">
    <property type="entry name" value="HTH_LUXR"/>
    <property type="match status" value="1"/>
</dbReference>
<comment type="caution">
    <text evidence="6">The sequence shown here is derived from an EMBL/GenBank/DDBJ whole genome shotgun (WGS) entry which is preliminary data.</text>
</comment>